<dbReference type="AGR" id="MGI:1914743"/>
<name>Q3TT55_MOUSE</name>
<protein>
    <submittedName>
        <fullName evidence="1">Uncharacterized protein</fullName>
    </submittedName>
</protein>
<dbReference type="AlphaFoldDB" id="Q3TT55"/>
<reference evidence="1" key="8">
    <citation type="journal article" date="2005" name="Science">
        <title>Antisense Transcription in the Mammalian Transcriptome.</title>
        <authorList>
            <consortium name="RIKEN Genome Exploration Research Group and Genome Science Group (Genome Network Project Core Group) and the FANTOM Consortium"/>
        </authorList>
    </citation>
    <scope>NUCLEOTIDE SEQUENCE</scope>
    <source>
        <strain evidence="1">C57BL/6J</strain>
        <tissue evidence="1">Pituitary gland</tissue>
    </source>
</reference>
<reference evidence="1" key="7">
    <citation type="journal article" date="2005" name="Science">
        <title>The Transcriptional Landscape of the Mammalian Genome.</title>
        <authorList>
            <consortium name="The FANTOM Consortium"/>
            <consortium name="Riken Genome Exploration Research Group and Genome Science Group (Genome Network Project Core Group)"/>
        </authorList>
    </citation>
    <scope>NUCLEOTIDE SEQUENCE</scope>
    <source>
        <strain evidence="1">C57BL/6J</strain>
        <tissue evidence="1">Pituitary gland</tissue>
    </source>
</reference>
<gene>
    <name evidence="2" type="primary">Mettl16</name>
    <name evidence="2" type="synonym">Mett10d</name>
</gene>
<accession>Q3TT55</accession>
<proteinExistence type="evidence at transcript level"/>
<organism evidence="1">
    <name type="scientific">Mus musculus</name>
    <name type="common">Mouse</name>
    <dbReference type="NCBI Taxonomy" id="10090"/>
    <lineage>
        <taxon>Eukaryota</taxon>
        <taxon>Metazoa</taxon>
        <taxon>Chordata</taxon>
        <taxon>Craniata</taxon>
        <taxon>Vertebrata</taxon>
        <taxon>Euteleostomi</taxon>
        <taxon>Mammalia</taxon>
        <taxon>Eutheria</taxon>
        <taxon>Euarchontoglires</taxon>
        <taxon>Glires</taxon>
        <taxon>Rodentia</taxon>
        <taxon>Myomorpha</taxon>
        <taxon>Muroidea</taxon>
        <taxon>Muridae</taxon>
        <taxon>Murinae</taxon>
        <taxon>Mus</taxon>
        <taxon>Mus</taxon>
    </lineage>
</organism>
<dbReference type="MGI" id="MGI:1914743">
    <property type="gene designation" value="Mettl16"/>
</dbReference>
<evidence type="ECO:0000313" key="2">
    <source>
        <dbReference type="MGI" id="MGI:1914743"/>
    </source>
</evidence>
<reference evidence="1" key="1">
    <citation type="journal article" date="1999" name="Methods Enzymol.">
        <title>High-efficiency full-length cDNA cloning.</title>
        <authorList>
            <person name="Carninci P."/>
            <person name="Hayashizaki Y."/>
        </authorList>
    </citation>
    <scope>NUCLEOTIDE SEQUENCE</scope>
    <source>
        <strain evidence="1">C57BL/6J</strain>
        <tissue evidence="1">Pituitary gland</tissue>
    </source>
</reference>
<sequence>DLRFQELGCVSGVGLVIAGLSALRPPAPLACEVRGSKISYPVAHKDRLRSGSPAFLLRFSDPWGLTAGSEAGDPGGCARRPAVGGRSWRRDGLVPRLGQCLESAETQGKKVWMSRGSGGGEVKFVRWGREEKTEVLGSRWETSVEFSVPPKNLKKTNPQNSL</sequence>
<reference evidence="1" key="3">
    <citation type="journal article" date="2000" name="Genome Res.">
        <title>RIKEN integrated sequence analysis (RISA) system--384-format sequencing pipeline with 384 multicapillary sequencer.</title>
        <authorList>
            <person name="Shibata K."/>
            <person name="Itoh M."/>
            <person name="Aizawa K."/>
            <person name="Nagaoka S."/>
            <person name="Sasaki N."/>
            <person name="Carninci P."/>
            <person name="Konno H."/>
            <person name="Akiyama J."/>
            <person name="Nishi K."/>
            <person name="Kitsunai T."/>
            <person name="Tashiro H."/>
            <person name="Itoh M."/>
            <person name="Sumi N."/>
            <person name="Ishii Y."/>
            <person name="Nakamura S."/>
            <person name="Hazama M."/>
            <person name="Nishine T."/>
            <person name="Harada A."/>
            <person name="Yamamoto R."/>
            <person name="Matsumoto H."/>
            <person name="Sakaguchi S."/>
            <person name="Ikegami T."/>
            <person name="Kashiwagi K."/>
            <person name="Fujiwake S."/>
            <person name="Inoue K."/>
            <person name="Togawa Y."/>
            <person name="Izawa M."/>
            <person name="Ohara E."/>
            <person name="Watahiki M."/>
            <person name="Yoneda Y."/>
            <person name="Ishikawa T."/>
            <person name="Ozawa K."/>
            <person name="Tanaka T."/>
            <person name="Matsuura S."/>
            <person name="Kawai J."/>
            <person name="Okazaki Y."/>
            <person name="Muramatsu M."/>
            <person name="Inoue Y."/>
            <person name="Kira A."/>
            <person name="Hayashizaki Y."/>
        </authorList>
    </citation>
    <scope>NUCLEOTIDE SEQUENCE</scope>
    <source>
        <strain evidence="1">C57BL/6J</strain>
        <tissue evidence="1">Pituitary gland</tissue>
    </source>
</reference>
<dbReference type="EMBL" id="AK161574">
    <property type="protein sequence ID" value="BAE36470.1"/>
    <property type="molecule type" value="mRNA"/>
</dbReference>
<reference evidence="1" key="2">
    <citation type="journal article" date="2000" name="Genome Res.">
        <title>Normalization and subtraction of cap-trapper-selected cDNAs to prepare full-length cDNA libraries for rapid discovery of new genes.</title>
        <authorList>
            <person name="Carninci P."/>
            <person name="Shibata Y."/>
            <person name="Hayatsu N."/>
            <person name="Sugahara Y."/>
            <person name="Shibata K."/>
            <person name="Itoh M."/>
            <person name="Konno H."/>
            <person name="Okazaki Y."/>
            <person name="Muramatsu M."/>
            <person name="Hayashizaki Y."/>
        </authorList>
    </citation>
    <scope>NUCLEOTIDE SEQUENCE</scope>
    <source>
        <strain evidence="1">C57BL/6J</strain>
        <tissue evidence="1">Pituitary gland</tissue>
    </source>
</reference>
<reference evidence="1" key="6">
    <citation type="submission" date="2004-04" db="EMBL/GenBank/DDBJ databases">
        <authorList>
            <person name="Arakawa T."/>
            <person name="Carninci P."/>
            <person name="Fukuda S."/>
            <person name="Hashizume W."/>
            <person name="Hayashida K."/>
            <person name="Hori F."/>
            <person name="Iida J."/>
            <person name="Imamura K."/>
            <person name="Imotani K."/>
            <person name="Itoh M."/>
            <person name="Kanagawa S."/>
            <person name="Kawai J."/>
            <person name="Kojima M."/>
            <person name="Konno H."/>
            <person name="Murata M."/>
            <person name="Nakamura M."/>
            <person name="Ninomiya N."/>
            <person name="Nishiyori H."/>
            <person name="Nomura K."/>
            <person name="Ohno M."/>
            <person name="Sakazume N."/>
            <person name="Sano H."/>
            <person name="Sasaki D."/>
            <person name="Shibata K."/>
            <person name="Shiraki T."/>
            <person name="Tagami M."/>
            <person name="Tagami Y."/>
            <person name="Waki K."/>
            <person name="Watahiki A."/>
            <person name="Muramatsu M."/>
            <person name="Hayashizaki Y."/>
        </authorList>
    </citation>
    <scope>NUCLEOTIDE SEQUENCE</scope>
    <source>
        <strain evidence="1">C57BL/6J</strain>
        <tissue evidence="1">Pituitary gland</tissue>
    </source>
</reference>
<evidence type="ECO:0000313" key="1">
    <source>
        <dbReference type="EMBL" id="BAE36470.1"/>
    </source>
</evidence>
<feature type="non-terminal residue" evidence="1">
    <location>
        <position position="1"/>
    </location>
</feature>
<reference evidence="1" key="4">
    <citation type="journal article" date="2001" name="Nature">
        <title>Functional annotation of a full-length mouse cDNA collection.</title>
        <authorList>
            <consortium name="The RIKEN Genome Exploration Research Group Phase II Team and the FANTOM Consortium"/>
        </authorList>
    </citation>
    <scope>NUCLEOTIDE SEQUENCE</scope>
    <source>
        <strain evidence="1">C57BL/6J</strain>
        <tissue evidence="1">Pituitary gland</tissue>
    </source>
</reference>
<reference evidence="1" key="5">
    <citation type="journal article" date="2002" name="Nature">
        <title>Analysis of the mouse transcriptome based on functional annotation of 60,770 full-length cDNAs.</title>
        <authorList>
            <consortium name="The FANTOM Consortium and the RIKEN Genome Exploration Research Group Phase I and II Team"/>
        </authorList>
    </citation>
    <scope>NUCLEOTIDE SEQUENCE</scope>
    <source>
        <strain evidence="1">C57BL/6J</strain>
        <tissue evidence="1">Pituitary gland</tissue>
    </source>
</reference>